<proteinExistence type="predicted"/>
<accession>A0A6H0ZHA8</accession>
<gene>
    <name evidence="2" type="ORF">FOB41_03160</name>
</gene>
<dbReference type="AlphaFoldDB" id="A0A6H0ZHA8"/>
<protein>
    <submittedName>
        <fullName evidence="2">Uncharacterized protein</fullName>
    </submittedName>
</protein>
<dbReference type="RefSeq" id="WP_177319075.1">
    <property type="nucleotide sequence ID" value="NZ_CP050898.1"/>
</dbReference>
<feature type="region of interest" description="Disordered" evidence="1">
    <location>
        <begin position="117"/>
        <end position="148"/>
    </location>
</feature>
<evidence type="ECO:0000256" key="1">
    <source>
        <dbReference type="SAM" id="MobiDB-lite"/>
    </source>
</evidence>
<dbReference type="EMBL" id="CP050898">
    <property type="protein sequence ID" value="QIX20208.1"/>
    <property type="molecule type" value="Genomic_DNA"/>
</dbReference>
<organism evidence="2 3">
    <name type="scientific">Agrobacterium pusense</name>
    <dbReference type="NCBI Taxonomy" id="648995"/>
    <lineage>
        <taxon>Bacteria</taxon>
        <taxon>Pseudomonadati</taxon>
        <taxon>Pseudomonadota</taxon>
        <taxon>Alphaproteobacteria</taxon>
        <taxon>Hyphomicrobiales</taxon>
        <taxon>Rhizobiaceae</taxon>
        <taxon>Rhizobium/Agrobacterium group</taxon>
        <taxon>Agrobacterium</taxon>
    </lineage>
</organism>
<reference evidence="2 3" key="1">
    <citation type="submission" date="2020-04" db="EMBL/GenBank/DDBJ databases">
        <title>FDA dAtabase for Regulatory Grade micrObial Sequences (FDA-ARGOS): Supporting development and validation of Infectious Disease Dx tests.</title>
        <authorList>
            <person name="Sciortino C."/>
            <person name="Tallon L."/>
            <person name="Sadzewicz L."/>
            <person name="Vavikolanu K."/>
            <person name="Mehta A."/>
            <person name="Aluvathingal J."/>
            <person name="Nadendla S."/>
            <person name="Nandy P."/>
            <person name="Geyer C."/>
            <person name="Yan Y."/>
            <person name="Sichtig H."/>
        </authorList>
    </citation>
    <scope>NUCLEOTIDE SEQUENCE [LARGE SCALE GENOMIC DNA]</scope>
    <source>
        <strain evidence="2 3">FDAARGOS_633</strain>
    </source>
</reference>
<name>A0A6H0ZHA8_9HYPH</name>
<evidence type="ECO:0000313" key="2">
    <source>
        <dbReference type="EMBL" id="QIX20208.1"/>
    </source>
</evidence>
<sequence>MNDSLENKFRLATIAPLDRRMKRKHLAVYGFLLDWYHRKYGDALASVRHIVAQLKERDPAGIGLYTGDVHSALKDLEAWGYITADVGIGRRASRYVPVWAHGSSVHKIPNTTEDEISVRENQNTSVRETPNTTGDSVHKTPNEDPSTVTRLQDGVTVIDGYDCAPATPPPTVGLKATAAGGAQGGFEELWKTYFPKRGQGDKKKARAAYDALNPDADLHASLLDAASSWFEAWQAQGKPDAPRKHLDTWLAGEHYDCEPPTAYKKKEKPTTSKKEAVASNDNFANEEPTGPSDYVCDVGVFSPFGTFDATIIGTEVKFVDPFTEQVEIHLAWDGYGTACATHTLFYQHKDQATQERGQSFIRSISDCLDIDELKDTEELHGRKIRCTINRRFAISYARAA</sequence>
<evidence type="ECO:0000313" key="3">
    <source>
        <dbReference type="Proteomes" id="UP000500870"/>
    </source>
</evidence>
<dbReference type="Proteomes" id="UP000500870">
    <property type="component" value="Chromosome 1"/>
</dbReference>
<feature type="compositionally biased region" description="Polar residues" evidence="1">
    <location>
        <begin position="119"/>
        <end position="135"/>
    </location>
</feature>
<feature type="region of interest" description="Disordered" evidence="1">
    <location>
        <begin position="260"/>
        <end position="288"/>
    </location>
</feature>